<dbReference type="EC" id="2.7.1.148" evidence="2 9"/>
<organism evidence="12 13">
    <name type="scientific">Levilactobacillus brevis KB290</name>
    <dbReference type="NCBI Taxonomy" id="1001583"/>
    <lineage>
        <taxon>Bacteria</taxon>
        <taxon>Bacillati</taxon>
        <taxon>Bacillota</taxon>
        <taxon>Bacilli</taxon>
        <taxon>Lactobacillales</taxon>
        <taxon>Lactobacillaceae</taxon>
        <taxon>Levilactobacillus</taxon>
    </lineage>
</organism>
<dbReference type="NCBIfam" id="TIGR00154">
    <property type="entry name" value="ispE"/>
    <property type="match status" value="1"/>
</dbReference>
<dbReference type="InterPro" id="IPR006204">
    <property type="entry name" value="GHMP_kinase_N_dom"/>
</dbReference>
<dbReference type="Pfam" id="PF08544">
    <property type="entry name" value="GHMP_kinases_C"/>
    <property type="match status" value="1"/>
</dbReference>
<reference evidence="12 13" key="1">
    <citation type="journal article" date="2013" name="PLoS ONE">
        <title>Genomic Analysis by Deep Sequencing of the Probiotic Lactobacillus brevis KB290 Harboring Nine Plasmids Reveals Genomic Stability.</title>
        <authorList>
            <person name="Fukao M."/>
            <person name="Oshima K."/>
            <person name="Morita H."/>
            <person name="Toh H."/>
            <person name="Suda W."/>
            <person name="Kim S.W."/>
            <person name="Suzuki S."/>
            <person name="Yakabe T."/>
            <person name="Hattori M."/>
            <person name="Yajima N."/>
        </authorList>
    </citation>
    <scope>NUCLEOTIDE SEQUENCE [LARGE SCALE GENOMIC DNA]</scope>
    <source>
        <strain evidence="12 13">KB290</strain>
    </source>
</reference>
<feature type="domain" description="GHMP kinase N-terminal" evidence="10">
    <location>
        <begin position="74"/>
        <end position="152"/>
    </location>
</feature>
<evidence type="ECO:0000256" key="6">
    <source>
        <dbReference type="ARBA" id="ARBA00022777"/>
    </source>
</evidence>
<dbReference type="PANTHER" id="PTHR43527">
    <property type="entry name" value="4-DIPHOSPHOCYTIDYL-2-C-METHYL-D-ERYTHRITOL KINASE, CHLOROPLASTIC"/>
    <property type="match status" value="1"/>
</dbReference>
<evidence type="ECO:0000256" key="7">
    <source>
        <dbReference type="ARBA" id="ARBA00022840"/>
    </source>
</evidence>
<evidence type="ECO:0000256" key="5">
    <source>
        <dbReference type="ARBA" id="ARBA00022741"/>
    </source>
</evidence>
<comment type="similarity">
    <text evidence="1 9">Belongs to the GHMP kinase family. IspE subfamily.</text>
</comment>
<dbReference type="GO" id="GO:0016114">
    <property type="term" value="P:terpenoid biosynthetic process"/>
    <property type="evidence" value="ECO:0007669"/>
    <property type="project" value="UniProtKB-UniRule"/>
</dbReference>
<dbReference type="Proteomes" id="UP000012042">
    <property type="component" value="Chromosome"/>
</dbReference>
<protein>
    <recommendedName>
        <fullName evidence="3 9">4-diphosphocytidyl-2-C-methyl-D-erythritol kinase</fullName>
        <shortName evidence="9">CMK</shortName>
        <ecNumber evidence="2 9">2.7.1.148</ecNumber>
    </recommendedName>
    <alternativeName>
        <fullName evidence="8 9">4-(cytidine-5'-diphospho)-2-C-methyl-D-erythritol kinase</fullName>
    </alternativeName>
</protein>
<feature type="active site" evidence="9">
    <location>
        <position position="17"/>
    </location>
</feature>
<comment type="catalytic activity">
    <reaction evidence="9">
        <text>4-CDP-2-C-methyl-D-erythritol + ATP = 4-CDP-2-C-methyl-D-erythritol 2-phosphate + ADP + H(+)</text>
        <dbReference type="Rhea" id="RHEA:18437"/>
        <dbReference type="ChEBI" id="CHEBI:15378"/>
        <dbReference type="ChEBI" id="CHEBI:30616"/>
        <dbReference type="ChEBI" id="CHEBI:57823"/>
        <dbReference type="ChEBI" id="CHEBI:57919"/>
        <dbReference type="ChEBI" id="CHEBI:456216"/>
        <dbReference type="EC" id="2.7.1.148"/>
    </reaction>
</comment>
<keyword evidence="9" id="KW-0414">Isoprene biosynthesis</keyword>
<dbReference type="InterPro" id="IPR036554">
    <property type="entry name" value="GHMP_kinase_C_sf"/>
</dbReference>
<dbReference type="InterPro" id="IPR004424">
    <property type="entry name" value="IspE"/>
</dbReference>
<accession>M5AYC9</accession>
<evidence type="ECO:0000313" key="13">
    <source>
        <dbReference type="Proteomes" id="UP000012042"/>
    </source>
</evidence>
<dbReference type="FunFam" id="3.30.70.890:FF:000006">
    <property type="entry name" value="4-diphosphocytidyl-2-C-methyl-D-erythritol kinase"/>
    <property type="match status" value="1"/>
</dbReference>
<dbReference type="InterPro" id="IPR020568">
    <property type="entry name" value="Ribosomal_Su5_D2-typ_SF"/>
</dbReference>
<dbReference type="KEGG" id="lbk:LVISKB_0466"/>
<dbReference type="SUPFAM" id="SSF55060">
    <property type="entry name" value="GHMP Kinase, C-terminal domain"/>
    <property type="match status" value="1"/>
</dbReference>
<dbReference type="Gene3D" id="3.30.70.890">
    <property type="entry name" value="GHMP kinase, C-terminal domain"/>
    <property type="match status" value="1"/>
</dbReference>
<feature type="active site" evidence="9">
    <location>
        <position position="144"/>
    </location>
</feature>
<dbReference type="UniPathway" id="UPA00056">
    <property type="reaction ID" value="UER00094"/>
</dbReference>
<dbReference type="GO" id="GO:0050515">
    <property type="term" value="F:4-(cytidine 5'-diphospho)-2-C-methyl-D-erythritol kinase activity"/>
    <property type="evidence" value="ECO:0007669"/>
    <property type="project" value="UniProtKB-UniRule"/>
</dbReference>
<dbReference type="InterPro" id="IPR013750">
    <property type="entry name" value="GHMP_kinase_C_dom"/>
</dbReference>
<keyword evidence="4 9" id="KW-0808">Transferase</keyword>
<comment type="pathway">
    <text evidence="9">Isoprenoid biosynthesis; isopentenyl diphosphate biosynthesis via DXP pathway; isopentenyl diphosphate from 1-deoxy-D-xylulose 5-phosphate: step 3/6.</text>
</comment>
<proteinExistence type="inferred from homology"/>
<evidence type="ECO:0000256" key="3">
    <source>
        <dbReference type="ARBA" id="ARBA00017473"/>
    </source>
</evidence>
<dbReference type="PANTHER" id="PTHR43527:SF2">
    <property type="entry name" value="4-DIPHOSPHOCYTIDYL-2-C-METHYL-D-ERYTHRITOL KINASE, CHLOROPLASTIC"/>
    <property type="match status" value="1"/>
</dbReference>
<evidence type="ECO:0000256" key="4">
    <source>
        <dbReference type="ARBA" id="ARBA00022679"/>
    </source>
</evidence>
<dbReference type="Gene3D" id="3.30.230.10">
    <property type="match status" value="1"/>
</dbReference>
<evidence type="ECO:0000259" key="11">
    <source>
        <dbReference type="Pfam" id="PF08544"/>
    </source>
</evidence>
<dbReference type="PATRIC" id="fig|1001583.3.peg.459"/>
<dbReference type="EMBL" id="AP012167">
    <property type="protein sequence ID" value="BAN06101.1"/>
    <property type="molecule type" value="Genomic_DNA"/>
</dbReference>
<gene>
    <name evidence="9" type="primary">ispE</name>
    <name evidence="12" type="ORF">LVISKB_0466</name>
</gene>
<dbReference type="HOGENOM" id="CLU_053057_1_1_9"/>
<name>M5AYC9_LEVBR</name>
<dbReference type="PIRSF" id="PIRSF010376">
    <property type="entry name" value="IspE"/>
    <property type="match status" value="1"/>
</dbReference>
<dbReference type="AlphaFoldDB" id="M5AYC9"/>
<evidence type="ECO:0000256" key="9">
    <source>
        <dbReference type="HAMAP-Rule" id="MF_00061"/>
    </source>
</evidence>
<feature type="binding site" evidence="9">
    <location>
        <begin position="102"/>
        <end position="112"/>
    </location>
    <ligand>
        <name>ATP</name>
        <dbReference type="ChEBI" id="CHEBI:30616"/>
    </ligand>
</feature>
<keyword evidence="7 9" id="KW-0067">ATP-binding</keyword>
<dbReference type="SUPFAM" id="SSF54211">
    <property type="entry name" value="Ribosomal protein S5 domain 2-like"/>
    <property type="match status" value="1"/>
</dbReference>
<keyword evidence="6 9" id="KW-0418">Kinase</keyword>
<sequence length="291" mass="32128">MRSKVELMQLIEKAPAKINLGLDTPYHHQDGAEEWNMVMTSVDLADYVEIQTLTKHKRIRVASDSGFLPNDQRNLAFQAAHLLQTNYGIDEGVNIRIKKNIPVAAGLGGGSSDAAAVLRGLSQLWSLGLSWQELAELGLQIDSDVPYCVYGRTAHVRGRGERITPLSKLPAAWVVLAKPKVSVSTPSILQQIQYDHLEHPDIDGLLRAIREQDIQGMCAVMGNALEPLTAHRYPEITQIKQQMMKFGADAAQMSGTGPTVFGLCSKQSRAQRVFNGMKGFCREVYLVRPLP</sequence>
<evidence type="ECO:0000256" key="2">
    <source>
        <dbReference type="ARBA" id="ARBA00012052"/>
    </source>
</evidence>
<evidence type="ECO:0000256" key="8">
    <source>
        <dbReference type="ARBA" id="ARBA00032554"/>
    </source>
</evidence>
<dbReference type="GO" id="GO:0019288">
    <property type="term" value="P:isopentenyl diphosphate biosynthetic process, methylerythritol 4-phosphate pathway"/>
    <property type="evidence" value="ECO:0007669"/>
    <property type="project" value="UniProtKB-UniRule"/>
</dbReference>
<evidence type="ECO:0000256" key="1">
    <source>
        <dbReference type="ARBA" id="ARBA00009684"/>
    </source>
</evidence>
<comment type="function">
    <text evidence="9">Catalyzes the phosphorylation of the position 2 hydroxy group of 4-diphosphocytidyl-2C-methyl-D-erythritol.</text>
</comment>
<evidence type="ECO:0000313" key="12">
    <source>
        <dbReference type="EMBL" id="BAN06101.1"/>
    </source>
</evidence>
<dbReference type="Pfam" id="PF00288">
    <property type="entry name" value="GHMP_kinases_N"/>
    <property type="match status" value="1"/>
</dbReference>
<feature type="domain" description="GHMP kinase C-terminal" evidence="11">
    <location>
        <begin position="206"/>
        <end position="280"/>
    </location>
</feature>
<evidence type="ECO:0000259" key="10">
    <source>
        <dbReference type="Pfam" id="PF00288"/>
    </source>
</evidence>
<keyword evidence="5 9" id="KW-0547">Nucleotide-binding</keyword>
<dbReference type="HAMAP" id="MF_00061">
    <property type="entry name" value="IspE"/>
    <property type="match status" value="1"/>
</dbReference>
<dbReference type="InterPro" id="IPR014721">
    <property type="entry name" value="Ribsml_uS5_D2-typ_fold_subgr"/>
</dbReference>
<dbReference type="GO" id="GO:0005524">
    <property type="term" value="F:ATP binding"/>
    <property type="evidence" value="ECO:0007669"/>
    <property type="project" value="UniProtKB-UniRule"/>
</dbReference>